<dbReference type="AlphaFoldDB" id="A0A2Z4AEV2"/>
<dbReference type="SUPFAM" id="SSF51197">
    <property type="entry name" value="Clavaminate synthase-like"/>
    <property type="match status" value="1"/>
</dbReference>
<organism evidence="2 3">
    <name type="scientific">Candidatus Moanibacter tarae</name>
    <dbReference type="NCBI Taxonomy" id="2200854"/>
    <lineage>
        <taxon>Bacteria</taxon>
        <taxon>Pseudomonadati</taxon>
        <taxon>Verrucomicrobiota</taxon>
        <taxon>Opitutia</taxon>
        <taxon>Puniceicoccales</taxon>
        <taxon>Puniceicoccales incertae sedis</taxon>
        <taxon>Candidatus Moanibacter</taxon>
    </lineage>
</organism>
<sequence length="267" mass="30397">MNDSEFTIHTENVLRNGYTVIPGMLTSEECDIATHELNRLLKSKEPGNFECVFNKAQIFERSYQIPELLRVVRHFLGEDAVLCAVHGSVIEPGGGIAGLHADGDVTGHLRLRSQAPIDRDKRITSHAMSINTIFCISDFTKRNGATHLVPGSHLIESLSIPDDAVEKTHIIEAERGSVLLFHCNIWHGTSENRSSQNRYAMIAPWRRNWSKGPYELCRMVRSDVLERAGEEGRRIFGFDSLQPYLEKWQWDRERGEPKTEFLGLKRD</sequence>
<dbReference type="Gene3D" id="2.60.120.620">
    <property type="entry name" value="q2cbj1_9rhob like domain"/>
    <property type="match status" value="1"/>
</dbReference>
<dbReference type="PANTHER" id="PTHR20883">
    <property type="entry name" value="PHYTANOYL-COA DIOXYGENASE DOMAIN CONTAINING 1"/>
    <property type="match status" value="1"/>
</dbReference>
<evidence type="ECO:0000313" key="3">
    <source>
        <dbReference type="Proteomes" id="UP000247465"/>
    </source>
</evidence>
<evidence type="ECO:0008006" key="4">
    <source>
        <dbReference type="Google" id="ProtNLM"/>
    </source>
</evidence>
<evidence type="ECO:0000313" key="2">
    <source>
        <dbReference type="EMBL" id="AWT59498.1"/>
    </source>
</evidence>
<dbReference type="PANTHER" id="PTHR20883:SF48">
    <property type="entry name" value="ECTOINE DIOXYGENASE"/>
    <property type="match status" value="1"/>
</dbReference>
<name>A0A2Z4AEV2_9BACT</name>
<dbReference type="EMBL" id="CP029803">
    <property type="protein sequence ID" value="AWT59498.1"/>
    <property type="molecule type" value="Genomic_DNA"/>
</dbReference>
<protein>
    <recommendedName>
        <fullName evidence="4">Ectoine dioxygenase</fullName>
    </recommendedName>
</protein>
<accession>A0A2Z4AEV2</accession>
<dbReference type="KEGG" id="mtar:DF168_00688"/>
<dbReference type="Pfam" id="PF05721">
    <property type="entry name" value="PhyH"/>
    <property type="match status" value="1"/>
</dbReference>
<comment type="cofactor">
    <cofactor evidence="1">
        <name>Fe(2+)</name>
        <dbReference type="ChEBI" id="CHEBI:29033"/>
    </cofactor>
</comment>
<reference evidence="2 3" key="1">
    <citation type="submission" date="2018-06" db="EMBL/GenBank/DDBJ databases">
        <title>Draft Genome Sequence of a Novel Marine Bacterium Related to the Verrucomicrobia.</title>
        <authorList>
            <person name="Vosseberg J."/>
            <person name="Martijn J."/>
            <person name="Ettema T.J.G."/>
        </authorList>
    </citation>
    <scope>NUCLEOTIDE SEQUENCE [LARGE SCALE GENOMIC DNA]</scope>
    <source>
        <strain evidence="2">TARA_B100001123</strain>
    </source>
</reference>
<evidence type="ECO:0000256" key="1">
    <source>
        <dbReference type="ARBA" id="ARBA00001954"/>
    </source>
</evidence>
<dbReference type="Proteomes" id="UP000247465">
    <property type="component" value="Chromosome"/>
</dbReference>
<dbReference type="InterPro" id="IPR008775">
    <property type="entry name" value="Phytyl_CoA_dOase-like"/>
</dbReference>
<dbReference type="GO" id="GO:0016706">
    <property type="term" value="F:2-oxoglutarate-dependent dioxygenase activity"/>
    <property type="evidence" value="ECO:0007669"/>
    <property type="project" value="UniProtKB-ARBA"/>
</dbReference>
<dbReference type="GO" id="GO:0005506">
    <property type="term" value="F:iron ion binding"/>
    <property type="evidence" value="ECO:0007669"/>
    <property type="project" value="UniProtKB-ARBA"/>
</dbReference>
<gene>
    <name evidence="2" type="ORF">DF168_00688</name>
</gene>
<proteinExistence type="predicted"/>